<reference evidence="3" key="2">
    <citation type="journal article" date="2007" name="PLoS Biol.">
        <title>Survey sequencing and comparative analysis of the elephant shark (Callorhinchus milii) genome.</title>
        <authorList>
            <person name="Venkatesh B."/>
            <person name="Kirkness E.F."/>
            <person name="Loh Y.H."/>
            <person name="Halpern A.L."/>
            <person name="Lee A.P."/>
            <person name="Johnson J."/>
            <person name="Dandona N."/>
            <person name="Viswanathan L.D."/>
            <person name="Tay A."/>
            <person name="Venter J.C."/>
            <person name="Strausberg R.L."/>
            <person name="Brenner S."/>
        </authorList>
    </citation>
    <scope>NUCLEOTIDE SEQUENCE [LARGE SCALE GENOMIC DNA]</scope>
</reference>
<dbReference type="OMA" id="MMMCVVL"/>
<evidence type="ECO:0000256" key="1">
    <source>
        <dbReference type="SAM" id="Phobius"/>
    </source>
</evidence>
<dbReference type="OrthoDB" id="6286514at2759"/>
<keyword evidence="1" id="KW-0472">Membrane</keyword>
<organism evidence="2 3">
    <name type="scientific">Callorhinchus milii</name>
    <name type="common">Ghost shark</name>
    <dbReference type="NCBI Taxonomy" id="7868"/>
    <lineage>
        <taxon>Eukaryota</taxon>
        <taxon>Metazoa</taxon>
        <taxon>Chordata</taxon>
        <taxon>Craniata</taxon>
        <taxon>Vertebrata</taxon>
        <taxon>Chondrichthyes</taxon>
        <taxon>Holocephali</taxon>
        <taxon>Chimaeriformes</taxon>
        <taxon>Callorhinchidae</taxon>
        <taxon>Callorhinchus</taxon>
    </lineage>
</organism>
<dbReference type="GeneID" id="103176299"/>
<feature type="transmembrane region" description="Helical" evidence="1">
    <location>
        <begin position="114"/>
        <end position="132"/>
    </location>
</feature>
<dbReference type="InterPro" id="IPR020394">
    <property type="entry name" value="Uncharacterised_FAM23-like_TM"/>
</dbReference>
<dbReference type="KEGG" id="cmk:103176299"/>
<dbReference type="InParanoid" id="A0A4W3H3C5"/>
<dbReference type="GeneTree" id="ENSGT00390000015525"/>
<sequence length="352" mass="39272">MGWGKKIKFAVFEVLEFLALCIPTIVIAERLASILDKQRPYQVVLACSVAYVACAALFVWVPVKFLMFKKRILSNVKEWQPVLLLHLVLTTLPCFGFIIAGSQVQGTTEPHKNYFDIPISVVITSLILVSIIEKLCKWPLTGTLISNHVNVIFANGPVLTNIGGVSNVSGEMARSPEQIATAAGVVENGSVPPAEEITSRPQRESVTSSHPNAIMNDSSECKLPKSLKILAVKDCRAEIFVTAFMTWMDTIELLRVADVPAVNKTGWIYPIYIFGFISLLRIIINSENPLCDTLGVIAQDFPFIFIRISLIAVYGFVTPVLYLLKNIIVVTTYLYFNFLRKLRIFDHSQQDF</sequence>
<dbReference type="Proteomes" id="UP000314986">
    <property type="component" value="Unassembled WGS sequence"/>
</dbReference>
<reference evidence="3" key="3">
    <citation type="journal article" date="2014" name="Nature">
        <title>Elephant shark genome provides unique insights into gnathostome evolution.</title>
        <authorList>
            <consortium name="International Elephant Shark Genome Sequencing Consortium"/>
            <person name="Venkatesh B."/>
            <person name="Lee A.P."/>
            <person name="Ravi V."/>
            <person name="Maurya A.K."/>
            <person name="Lian M.M."/>
            <person name="Swann J.B."/>
            <person name="Ohta Y."/>
            <person name="Flajnik M.F."/>
            <person name="Sutoh Y."/>
            <person name="Kasahara M."/>
            <person name="Hoon S."/>
            <person name="Gangu V."/>
            <person name="Roy S.W."/>
            <person name="Irimia M."/>
            <person name="Korzh V."/>
            <person name="Kondrychyn I."/>
            <person name="Lim Z.W."/>
            <person name="Tay B.H."/>
            <person name="Tohari S."/>
            <person name="Kong K.W."/>
            <person name="Ho S."/>
            <person name="Lorente-Galdos B."/>
            <person name="Quilez J."/>
            <person name="Marques-Bonet T."/>
            <person name="Raney B.J."/>
            <person name="Ingham P.W."/>
            <person name="Tay A."/>
            <person name="Hillier L.W."/>
            <person name="Minx P."/>
            <person name="Boehm T."/>
            <person name="Wilson R.K."/>
            <person name="Brenner S."/>
            <person name="Warren W.C."/>
        </authorList>
    </citation>
    <scope>NUCLEOTIDE SEQUENCE [LARGE SCALE GENOMIC DNA]</scope>
</reference>
<dbReference type="RefSeq" id="XP_007887950.1">
    <property type="nucleotide sequence ID" value="XM_007889759.2"/>
</dbReference>
<evidence type="ECO:0000313" key="2">
    <source>
        <dbReference type="Ensembl" id="ENSCMIP00000009662.1"/>
    </source>
</evidence>
<feature type="transmembrane region" description="Helical" evidence="1">
    <location>
        <begin position="304"/>
        <end position="336"/>
    </location>
</feature>
<reference evidence="2" key="4">
    <citation type="submission" date="2025-08" db="UniProtKB">
        <authorList>
            <consortium name="Ensembl"/>
        </authorList>
    </citation>
    <scope>IDENTIFICATION</scope>
</reference>
<feature type="transmembrane region" description="Helical" evidence="1">
    <location>
        <begin position="82"/>
        <end position="102"/>
    </location>
</feature>
<keyword evidence="1" id="KW-0812">Transmembrane</keyword>
<dbReference type="PANTHER" id="PTHR31453:SF2">
    <property type="entry name" value="TRANSMEMBRANE PROTEIN 236"/>
    <property type="match status" value="1"/>
</dbReference>
<name>A0A4W3H3C5_CALMI</name>
<keyword evidence="1" id="KW-1133">Transmembrane helix</keyword>
<proteinExistence type="predicted"/>
<dbReference type="PANTHER" id="PTHR31453">
    <property type="entry name" value="TRANSMEMBRANE PROTEIN 236"/>
    <property type="match status" value="1"/>
</dbReference>
<dbReference type="Ensembl" id="ENSCMIT00000009923.1">
    <property type="protein sequence ID" value="ENSCMIP00000009662.1"/>
    <property type="gene ID" value="ENSCMIG00000005106.1"/>
</dbReference>
<protein>
    <recommendedName>
        <fullName evidence="4">Transmembrane protein 236</fullName>
    </recommendedName>
</protein>
<feature type="transmembrane region" description="Helical" evidence="1">
    <location>
        <begin position="267"/>
        <end position="284"/>
    </location>
</feature>
<accession>A0A4W3H3C5</accession>
<dbReference type="AlphaFoldDB" id="A0A4W3H3C5"/>
<feature type="transmembrane region" description="Helical" evidence="1">
    <location>
        <begin position="7"/>
        <end position="28"/>
    </location>
</feature>
<reference evidence="3" key="1">
    <citation type="journal article" date="2006" name="Science">
        <title>Ancient noncoding elements conserved in the human genome.</title>
        <authorList>
            <person name="Venkatesh B."/>
            <person name="Kirkness E.F."/>
            <person name="Loh Y.H."/>
            <person name="Halpern A.L."/>
            <person name="Lee A.P."/>
            <person name="Johnson J."/>
            <person name="Dandona N."/>
            <person name="Viswanathan L.D."/>
            <person name="Tay A."/>
            <person name="Venter J.C."/>
            <person name="Strausberg R.L."/>
            <person name="Brenner S."/>
        </authorList>
    </citation>
    <scope>NUCLEOTIDE SEQUENCE [LARGE SCALE GENOMIC DNA]</scope>
</reference>
<gene>
    <name evidence="2" type="primary">LOC103176299</name>
</gene>
<evidence type="ECO:0008006" key="4">
    <source>
        <dbReference type="Google" id="ProtNLM"/>
    </source>
</evidence>
<evidence type="ECO:0000313" key="3">
    <source>
        <dbReference type="Proteomes" id="UP000314986"/>
    </source>
</evidence>
<feature type="transmembrane region" description="Helical" evidence="1">
    <location>
        <begin position="40"/>
        <end position="61"/>
    </location>
</feature>
<reference evidence="2" key="5">
    <citation type="submission" date="2025-09" db="UniProtKB">
        <authorList>
            <consortium name="Ensembl"/>
        </authorList>
    </citation>
    <scope>IDENTIFICATION</scope>
</reference>
<dbReference type="STRING" id="7868.ENSCMIP00000009662"/>
<keyword evidence="3" id="KW-1185">Reference proteome</keyword>